<evidence type="ECO:0000313" key="3">
    <source>
        <dbReference type="Proteomes" id="UP000471705"/>
    </source>
</evidence>
<evidence type="ECO:0000256" key="1">
    <source>
        <dbReference type="SAM" id="MobiDB-lite"/>
    </source>
</evidence>
<dbReference type="Gene3D" id="2.160.20.10">
    <property type="entry name" value="Single-stranded right-handed beta-helix, Pectin lyase-like"/>
    <property type="match status" value="1"/>
</dbReference>
<comment type="caution">
    <text evidence="2">The sequence shown here is derived from an EMBL/GenBank/DDBJ whole genome shotgun (WGS) entry which is preliminary data.</text>
</comment>
<dbReference type="InterPro" id="IPR011050">
    <property type="entry name" value="Pectin_lyase_fold/virulence"/>
</dbReference>
<dbReference type="InterPro" id="IPR012334">
    <property type="entry name" value="Pectin_lyas_fold"/>
</dbReference>
<dbReference type="RefSeq" id="WP_164046892.1">
    <property type="nucleotide sequence ID" value="NZ_WUFV01000005.1"/>
</dbReference>
<dbReference type="EMBL" id="WUFV01000005">
    <property type="protein sequence ID" value="NEK15704.1"/>
    <property type="molecule type" value="Genomic_DNA"/>
</dbReference>
<accession>A0A7K3VFU5</accession>
<proteinExistence type="predicted"/>
<organism evidence="2 3">
    <name type="scientific">Rhizobium leguminosarum</name>
    <dbReference type="NCBI Taxonomy" id="384"/>
    <lineage>
        <taxon>Bacteria</taxon>
        <taxon>Pseudomonadati</taxon>
        <taxon>Pseudomonadota</taxon>
        <taxon>Alphaproteobacteria</taxon>
        <taxon>Hyphomicrobiales</taxon>
        <taxon>Rhizobiaceae</taxon>
        <taxon>Rhizobium/Agrobacterium group</taxon>
        <taxon>Rhizobium</taxon>
    </lineage>
</organism>
<evidence type="ECO:0008006" key="4">
    <source>
        <dbReference type="Google" id="ProtNLM"/>
    </source>
</evidence>
<sequence>MPQTAATIWADGPGTSPYDPPKSDIRDWGTWVEQNVAAFLGNSGLAYLTRASLFADLAHAANSSAWVIGDPTVAYNGVYMKSGGIGTGSWARISDLPYSFVKLLDAGAGTANAIQVTSTIPTSSSVMRVANVFESNAGDVTVSENGSAPKALLTSSGNQIAPGGLVAGMMIVYVDDGTAFRLLTDQASAAIVAAAEAAAAAAASSAAAAAASAAGVNLPAVAANRMLVDNAAGTVRESKTFSQVMTLLAGAVSGVASAFSLDNNTLYKARSLKDRWLDSYRLAEELQFTGGGATATDAAVLQGLFNRAKAAGRGEIILPRGDIALEGNVFLKNPAATNAIRIVGQGPASTRFLNTSAGQVMFWIGDDADGVNKTSGITFEGLGLAAGVAPNDSGSGFFLRNTSRILFKDVFIEGLRNGWSLGVNAANLNNAVYTRLHNCGCNTPGTSGVAMIRLGSGGILNVGGDAYGWNTNGGIVFIEHDNASYNWDGLYITNQFMEDWLKYIYSHGKGIVNMEWTGGQMDRAAIFFQLQPDSGISGDNTNWNIHDTQLLGFGVVGKGDYGLFTAHGSGNINNVCFRDNIVKGLSNRAVFTTSGDSVKVHGNQFVNCGNSGTSVMQIDQPPANGVVSVTGNDIYLGNNSVGSNYTYGIDWIGSTNVRRKSFGNNVIAGSSGAENGVA</sequence>
<dbReference type="SUPFAM" id="SSF51126">
    <property type="entry name" value="Pectin lyase-like"/>
    <property type="match status" value="1"/>
</dbReference>
<dbReference type="Proteomes" id="UP000471705">
    <property type="component" value="Unassembled WGS sequence"/>
</dbReference>
<reference evidence="2 3" key="1">
    <citation type="submission" date="2019-12" db="EMBL/GenBank/DDBJ databases">
        <title>Rhizobium genotypes associated with high levels of biological nitrogen fixation by grain legumes in a temperate-maritime cropping system.</title>
        <authorList>
            <person name="Maluk M."/>
            <person name="Francesc Ferrando Molina F."/>
            <person name="Lopez Del Egido L."/>
            <person name="Lafos M."/>
            <person name="Langarica-Fuentes A."/>
            <person name="Gebre Yohannes G."/>
            <person name="Young M.W."/>
            <person name="Martin P."/>
            <person name="Gantlett R."/>
            <person name="Kenicer G."/>
            <person name="Hawes C."/>
            <person name="Begg G.S."/>
            <person name="Quilliam R.S."/>
            <person name="Squire G.R."/>
            <person name="Poole P.S."/>
            <person name="Young P.W."/>
            <person name="Iannetta P.M."/>
            <person name="James E.K."/>
        </authorList>
    </citation>
    <scope>NUCLEOTIDE SEQUENCE [LARGE SCALE GENOMIC DNA]</scope>
    <source>
        <strain evidence="2 3">JHI54</strain>
    </source>
</reference>
<feature type="region of interest" description="Disordered" evidence="1">
    <location>
        <begin position="1"/>
        <end position="20"/>
    </location>
</feature>
<name>A0A7K3VFU5_RHILE</name>
<dbReference type="AlphaFoldDB" id="A0A7K3VFU5"/>
<gene>
    <name evidence="2" type="ORF">GR257_12660</name>
</gene>
<protein>
    <recommendedName>
        <fullName evidence="4">Right-handed parallel beta-helix repeat-containing protein</fullName>
    </recommendedName>
</protein>
<evidence type="ECO:0000313" key="2">
    <source>
        <dbReference type="EMBL" id="NEK15704.1"/>
    </source>
</evidence>